<name>A0ABD1CMY6_CULPP</name>
<evidence type="ECO:0000256" key="2">
    <source>
        <dbReference type="ARBA" id="ARBA00005436"/>
    </source>
</evidence>
<dbReference type="Pfam" id="PF00428">
    <property type="entry name" value="Ribosomal_60s"/>
    <property type="match status" value="1"/>
</dbReference>
<comment type="caution">
    <text evidence="6">The sequence shown here is derived from an EMBL/GenBank/DDBJ whole genome shotgun (WGS) entry which is preliminary data.</text>
</comment>
<accession>A0ABD1CMY6</accession>
<comment type="similarity">
    <text evidence="2">Belongs to the eukaryotic ribosomal protein P1/P2 family.</text>
</comment>
<evidence type="ECO:0000313" key="7">
    <source>
        <dbReference type="Proteomes" id="UP001562425"/>
    </source>
</evidence>
<dbReference type="InterPro" id="IPR038716">
    <property type="entry name" value="P1/P2_N_sf"/>
</dbReference>
<protein>
    <submittedName>
        <fullName evidence="6">Uncharacterized protein</fullName>
    </submittedName>
</protein>
<feature type="region of interest" description="Disordered" evidence="5">
    <location>
        <begin position="131"/>
        <end position="156"/>
    </location>
</feature>
<organism evidence="6 7">
    <name type="scientific">Culex pipiens pipiens</name>
    <name type="common">Northern house mosquito</name>
    <dbReference type="NCBI Taxonomy" id="38569"/>
    <lineage>
        <taxon>Eukaryota</taxon>
        <taxon>Metazoa</taxon>
        <taxon>Ecdysozoa</taxon>
        <taxon>Arthropoda</taxon>
        <taxon>Hexapoda</taxon>
        <taxon>Insecta</taxon>
        <taxon>Pterygota</taxon>
        <taxon>Neoptera</taxon>
        <taxon>Endopterygota</taxon>
        <taxon>Diptera</taxon>
        <taxon>Nematocera</taxon>
        <taxon>Culicoidea</taxon>
        <taxon>Culicidae</taxon>
        <taxon>Culicinae</taxon>
        <taxon>Culicini</taxon>
        <taxon>Culex</taxon>
        <taxon>Culex</taxon>
    </lineage>
</organism>
<dbReference type="GO" id="GO:1990904">
    <property type="term" value="C:ribonucleoprotein complex"/>
    <property type="evidence" value="ECO:0007669"/>
    <property type="project" value="UniProtKB-KW"/>
</dbReference>
<dbReference type="GO" id="GO:0005840">
    <property type="term" value="C:ribosome"/>
    <property type="evidence" value="ECO:0007669"/>
    <property type="project" value="UniProtKB-KW"/>
</dbReference>
<evidence type="ECO:0000256" key="3">
    <source>
        <dbReference type="ARBA" id="ARBA00022980"/>
    </source>
</evidence>
<feature type="compositionally biased region" description="Basic and acidic residues" evidence="5">
    <location>
        <begin position="142"/>
        <end position="154"/>
    </location>
</feature>
<gene>
    <name evidence="6" type="ORF">pipiens_016045</name>
</gene>
<reference evidence="6 7" key="1">
    <citation type="submission" date="2024-05" db="EMBL/GenBank/DDBJ databases">
        <title>Culex pipiens pipiens assembly and annotation.</title>
        <authorList>
            <person name="Alout H."/>
            <person name="Durand T."/>
        </authorList>
    </citation>
    <scope>NUCLEOTIDE SEQUENCE [LARGE SCALE GENOMIC DNA]</scope>
    <source>
        <strain evidence="6">HA-2024</strain>
        <tissue evidence="6">Whole body</tissue>
    </source>
</reference>
<keyword evidence="3" id="KW-0689">Ribosomal protein</keyword>
<dbReference type="AlphaFoldDB" id="A0ABD1CMY6"/>
<evidence type="ECO:0000256" key="5">
    <source>
        <dbReference type="SAM" id="MobiDB-lite"/>
    </source>
</evidence>
<evidence type="ECO:0000313" key="6">
    <source>
        <dbReference type="EMBL" id="KAL1377750.1"/>
    </source>
</evidence>
<sequence>MHTSKLTQGSQCRIKHADLSSYKTLTKWNILQSCRWRLLLNLRKEQHGLEQDSQWASQSRSSQRLDWNGFSVCTLSKIRNEAAYLLLAGNANTEKILSSVGTGANSTRVNKVVNELKVKSVEELIASCREMPSGGAAPTAAAEEKEEKKKEVSEPRSMTTWASVSLGALAFLPPKTAERHCVVQSFWKCANYLSAIK</sequence>
<evidence type="ECO:0000256" key="1">
    <source>
        <dbReference type="ARBA" id="ARBA00003362"/>
    </source>
</evidence>
<keyword evidence="4" id="KW-0687">Ribonucleoprotein</keyword>
<dbReference type="Proteomes" id="UP001562425">
    <property type="component" value="Unassembled WGS sequence"/>
</dbReference>
<proteinExistence type="inferred from homology"/>
<evidence type="ECO:0000256" key="4">
    <source>
        <dbReference type="ARBA" id="ARBA00023274"/>
    </source>
</evidence>
<keyword evidence="7" id="KW-1185">Reference proteome</keyword>
<comment type="function">
    <text evidence="1">Plays an important role in the elongation step of protein synthesis.</text>
</comment>
<dbReference type="EMBL" id="JBEHCU010010770">
    <property type="protein sequence ID" value="KAL1377750.1"/>
    <property type="molecule type" value="Genomic_DNA"/>
</dbReference>
<dbReference type="Gene3D" id="1.10.10.1410">
    <property type="match status" value="1"/>
</dbReference>